<dbReference type="EMBL" id="CAUYUJ010017323">
    <property type="protein sequence ID" value="CAK0873802.1"/>
    <property type="molecule type" value="Genomic_DNA"/>
</dbReference>
<comment type="caution">
    <text evidence="2">The sequence shown here is derived from an EMBL/GenBank/DDBJ whole genome shotgun (WGS) entry which is preliminary data.</text>
</comment>
<accession>A0ABN9VNW3</accession>
<keyword evidence="3" id="KW-1185">Reference proteome</keyword>
<feature type="compositionally biased region" description="Low complexity" evidence="1">
    <location>
        <begin position="179"/>
        <end position="197"/>
    </location>
</feature>
<organism evidence="2 3">
    <name type="scientific">Prorocentrum cordatum</name>
    <dbReference type="NCBI Taxonomy" id="2364126"/>
    <lineage>
        <taxon>Eukaryota</taxon>
        <taxon>Sar</taxon>
        <taxon>Alveolata</taxon>
        <taxon>Dinophyceae</taxon>
        <taxon>Prorocentrales</taxon>
        <taxon>Prorocentraceae</taxon>
        <taxon>Prorocentrum</taxon>
    </lineage>
</organism>
<evidence type="ECO:0000256" key="1">
    <source>
        <dbReference type="SAM" id="MobiDB-lite"/>
    </source>
</evidence>
<protein>
    <submittedName>
        <fullName evidence="2">Uncharacterized protein</fullName>
    </submittedName>
</protein>
<feature type="region of interest" description="Disordered" evidence="1">
    <location>
        <begin position="79"/>
        <end position="273"/>
    </location>
</feature>
<sequence length="273" mass="27328">MAVRRAPPGAMALLERARHCVTDRSLKTTALVVQRTVRAGDISMDSCAICMEDLLTSKPTSGSPVSNAATVSISAASCGGWRAREPPGARSAGRSSSEAPACEAGASGGGPRAAAPASAGRRADPSWGPPMGGAGRRAAIATEGAAAPWPRSRALGKKGAQGRRGDATEGVAASPGEVPGAVRASPASGAAATPASSRRPRLQPDILAQAGRMSRQGSGHGPWARPGAARGRPPRGGPGWPPRASRLRSLARAQHSAAASCDVPWPRALGAGS</sequence>
<reference evidence="2" key="1">
    <citation type="submission" date="2023-10" db="EMBL/GenBank/DDBJ databases">
        <authorList>
            <person name="Chen Y."/>
            <person name="Shah S."/>
            <person name="Dougan E. K."/>
            <person name="Thang M."/>
            <person name="Chan C."/>
        </authorList>
    </citation>
    <scope>NUCLEOTIDE SEQUENCE [LARGE SCALE GENOMIC DNA]</scope>
</reference>
<proteinExistence type="predicted"/>
<feature type="compositionally biased region" description="Low complexity" evidence="1">
    <location>
        <begin position="242"/>
        <end position="260"/>
    </location>
</feature>
<gene>
    <name evidence="2" type="ORF">PCOR1329_LOCUS58903</name>
</gene>
<feature type="compositionally biased region" description="Low complexity" evidence="1">
    <location>
        <begin position="136"/>
        <end position="150"/>
    </location>
</feature>
<evidence type="ECO:0000313" key="3">
    <source>
        <dbReference type="Proteomes" id="UP001189429"/>
    </source>
</evidence>
<feature type="compositionally biased region" description="Low complexity" evidence="1">
    <location>
        <begin position="88"/>
        <end position="105"/>
    </location>
</feature>
<evidence type="ECO:0000313" key="2">
    <source>
        <dbReference type="EMBL" id="CAK0873802.1"/>
    </source>
</evidence>
<feature type="compositionally biased region" description="Low complexity" evidence="1">
    <location>
        <begin position="221"/>
        <end position="231"/>
    </location>
</feature>
<dbReference type="Proteomes" id="UP001189429">
    <property type="component" value="Unassembled WGS sequence"/>
</dbReference>
<name>A0ABN9VNW3_9DINO</name>